<dbReference type="EMBL" id="QTKU01000003">
    <property type="protein sequence ID" value="MBS8261538.1"/>
    <property type="molecule type" value="Genomic_DNA"/>
</dbReference>
<reference evidence="1" key="2">
    <citation type="journal article" date="2021" name="Microorganisms">
        <title>Bacterial Dimethylsulfoniopropionate Biosynthesis in the East China Sea.</title>
        <authorList>
            <person name="Liu J."/>
            <person name="Zhang Y."/>
            <person name="Liu J."/>
            <person name="Zhong H."/>
            <person name="Williams B.T."/>
            <person name="Zheng Y."/>
            <person name="Curson A.R.J."/>
            <person name="Sun C."/>
            <person name="Sun H."/>
            <person name="Song D."/>
            <person name="Wagner Mackenzie B."/>
            <person name="Bermejo Martinez A."/>
            <person name="Todd J.D."/>
            <person name="Zhang X.H."/>
        </authorList>
    </citation>
    <scope>NUCLEOTIDE SEQUENCE</scope>
    <source>
        <strain evidence="1">AESS21</strain>
    </source>
</reference>
<evidence type="ECO:0000313" key="1">
    <source>
        <dbReference type="EMBL" id="MBS8261538.1"/>
    </source>
</evidence>
<comment type="caution">
    <text evidence="1">The sequence shown here is derived from an EMBL/GenBank/DDBJ whole genome shotgun (WGS) entry which is preliminary data.</text>
</comment>
<gene>
    <name evidence="1" type="ORF">DYI23_15035</name>
</gene>
<name>A0A944CEU3_9HYPH</name>
<dbReference type="Proteomes" id="UP000705379">
    <property type="component" value="Unassembled WGS sequence"/>
</dbReference>
<reference evidence="1" key="1">
    <citation type="submission" date="2018-08" db="EMBL/GenBank/DDBJ databases">
        <authorList>
            <person name="Jin W."/>
            <person name="Wang H."/>
            <person name="Yang Y."/>
            <person name="Li M."/>
            <person name="Liu J."/>
        </authorList>
    </citation>
    <scope>NUCLEOTIDE SEQUENCE</scope>
    <source>
        <strain evidence="1">AESS21</strain>
    </source>
</reference>
<organism evidence="1 2">
    <name type="scientific">Roseibium polysiphoniae</name>
    <dbReference type="NCBI Taxonomy" id="2571221"/>
    <lineage>
        <taxon>Bacteria</taxon>
        <taxon>Pseudomonadati</taxon>
        <taxon>Pseudomonadota</taxon>
        <taxon>Alphaproteobacteria</taxon>
        <taxon>Hyphomicrobiales</taxon>
        <taxon>Stappiaceae</taxon>
        <taxon>Roseibium</taxon>
    </lineage>
</organism>
<proteinExistence type="predicted"/>
<sequence length="63" mass="6888">MECCTIDQWLQRWAAPQHVTPLLNDGSGPNPDANLICANVRYNDFADEPACPLSAPILHPSAK</sequence>
<dbReference type="AlphaFoldDB" id="A0A944CEU3"/>
<protein>
    <submittedName>
        <fullName evidence="1">Uncharacterized protein</fullName>
    </submittedName>
</protein>
<evidence type="ECO:0000313" key="2">
    <source>
        <dbReference type="Proteomes" id="UP000705379"/>
    </source>
</evidence>
<accession>A0A944CEU3</accession>